<sequence length="96" mass="10492">MEKYGLEDKNNASVVKEITKLTLKNCSIEGTSAGAVSSGRPSVVDGLRMVALKLEFGVSHNHKFDRTIDVHFTNPFHVSTRVADKCSDGTVLLQML</sequence>
<proteinExistence type="predicted"/>
<dbReference type="Proteomes" id="UP001055811">
    <property type="component" value="Linkage Group LG06"/>
</dbReference>
<dbReference type="EMBL" id="CM042014">
    <property type="protein sequence ID" value="KAI3723318.1"/>
    <property type="molecule type" value="Genomic_DNA"/>
</dbReference>
<reference evidence="1 2" key="2">
    <citation type="journal article" date="2022" name="Mol. Ecol. Resour.">
        <title>The genomes of chicory, endive, great burdock and yacon provide insights into Asteraceae paleo-polyploidization history and plant inulin production.</title>
        <authorList>
            <person name="Fan W."/>
            <person name="Wang S."/>
            <person name="Wang H."/>
            <person name="Wang A."/>
            <person name="Jiang F."/>
            <person name="Liu H."/>
            <person name="Zhao H."/>
            <person name="Xu D."/>
            <person name="Zhang Y."/>
        </authorList>
    </citation>
    <scope>NUCLEOTIDE SEQUENCE [LARGE SCALE GENOMIC DNA]</scope>
    <source>
        <strain evidence="2">cv. Punajuju</strain>
        <tissue evidence="1">Leaves</tissue>
    </source>
</reference>
<name>A0ACB9BMS6_CICIN</name>
<protein>
    <submittedName>
        <fullName evidence="1">Uncharacterized protein</fullName>
    </submittedName>
</protein>
<keyword evidence="2" id="KW-1185">Reference proteome</keyword>
<organism evidence="1 2">
    <name type="scientific">Cichorium intybus</name>
    <name type="common">Chicory</name>
    <dbReference type="NCBI Taxonomy" id="13427"/>
    <lineage>
        <taxon>Eukaryota</taxon>
        <taxon>Viridiplantae</taxon>
        <taxon>Streptophyta</taxon>
        <taxon>Embryophyta</taxon>
        <taxon>Tracheophyta</taxon>
        <taxon>Spermatophyta</taxon>
        <taxon>Magnoliopsida</taxon>
        <taxon>eudicotyledons</taxon>
        <taxon>Gunneridae</taxon>
        <taxon>Pentapetalae</taxon>
        <taxon>asterids</taxon>
        <taxon>campanulids</taxon>
        <taxon>Asterales</taxon>
        <taxon>Asteraceae</taxon>
        <taxon>Cichorioideae</taxon>
        <taxon>Cichorieae</taxon>
        <taxon>Cichoriinae</taxon>
        <taxon>Cichorium</taxon>
    </lineage>
</organism>
<accession>A0ACB9BMS6</accession>
<evidence type="ECO:0000313" key="2">
    <source>
        <dbReference type="Proteomes" id="UP001055811"/>
    </source>
</evidence>
<gene>
    <name evidence="1" type="ORF">L2E82_34805</name>
</gene>
<evidence type="ECO:0000313" key="1">
    <source>
        <dbReference type="EMBL" id="KAI3723318.1"/>
    </source>
</evidence>
<comment type="caution">
    <text evidence="1">The sequence shown here is derived from an EMBL/GenBank/DDBJ whole genome shotgun (WGS) entry which is preliminary data.</text>
</comment>
<reference evidence="2" key="1">
    <citation type="journal article" date="2022" name="Mol. Ecol. Resour.">
        <title>The genomes of chicory, endive, great burdock and yacon provide insights into Asteraceae palaeo-polyploidization history and plant inulin production.</title>
        <authorList>
            <person name="Fan W."/>
            <person name="Wang S."/>
            <person name="Wang H."/>
            <person name="Wang A."/>
            <person name="Jiang F."/>
            <person name="Liu H."/>
            <person name="Zhao H."/>
            <person name="Xu D."/>
            <person name="Zhang Y."/>
        </authorList>
    </citation>
    <scope>NUCLEOTIDE SEQUENCE [LARGE SCALE GENOMIC DNA]</scope>
    <source>
        <strain evidence="2">cv. Punajuju</strain>
    </source>
</reference>